<keyword evidence="2" id="KW-0813">Transport</keyword>
<dbReference type="InterPro" id="IPR036259">
    <property type="entry name" value="MFS_trans_sf"/>
</dbReference>
<accession>A0AAV9N0C2</accession>
<comment type="subcellular location">
    <subcellularLocation>
        <location evidence="1">Membrane</location>
        <topology evidence="1">Multi-pass membrane protein</topology>
    </subcellularLocation>
</comment>
<evidence type="ECO:0000256" key="5">
    <source>
        <dbReference type="ARBA" id="ARBA00023136"/>
    </source>
</evidence>
<protein>
    <recommendedName>
        <fullName evidence="9">Major facilitator superfamily (MFS) profile domain-containing protein</fullName>
    </recommendedName>
</protein>
<dbReference type="GO" id="GO:0005886">
    <property type="term" value="C:plasma membrane"/>
    <property type="evidence" value="ECO:0007669"/>
    <property type="project" value="TreeGrafter"/>
</dbReference>
<feature type="transmembrane region" description="Helical" evidence="6">
    <location>
        <begin position="99"/>
        <end position="119"/>
    </location>
</feature>
<keyword evidence="4 6" id="KW-1133">Transmembrane helix</keyword>
<evidence type="ECO:0000256" key="6">
    <source>
        <dbReference type="SAM" id="Phobius"/>
    </source>
</evidence>
<keyword evidence="8" id="KW-1185">Reference proteome</keyword>
<dbReference type="PANTHER" id="PTHR23502:SF132">
    <property type="entry name" value="POLYAMINE TRANSPORTER 2-RELATED"/>
    <property type="match status" value="1"/>
</dbReference>
<gene>
    <name evidence="7" type="ORF">LTR84_006933</name>
</gene>
<dbReference type="EMBL" id="JAVRRD010000027">
    <property type="protein sequence ID" value="KAK5046991.1"/>
    <property type="molecule type" value="Genomic_DNA"/>
</dbReference>
<proteinExistence type="predicted"/>
<evidence type="ECO:0000313" key="7">
    <source>
        <dbReference type="EMBL" id="KAK5046991.1"/>
    </source>
</evidence>
<feature type="transmembrane region" description="Helical" evidence="6">
    <location>
        <begin position="73"/>
        <end position="93"/>
    </location>
</feature>
<name>A0AAV9N0C2_9EURO</name>
<evidence type="ECO:0000256" key="1">
    <source>
        <dbReference type="ARBA" id="ARBA00004141"/>
    </source>
</evidence>
<evidence type="ECO:0000256" key="4">
    <source>
        <dbReference type="ARBA" id="ARBA00022989"/>
    </source>
</evidence>
<comment type="caution">
    <text evidence="7">The sequence shown here is derived from an EMBL/GenBank/DDBJ whole genome shotgun (WGS) entry which is preliminary data.</text>
</comment>
<dbReference type="GeneID" id="89975101"/>
<dbReference type="Proteomes" id="UP001358417">
    <property type="component" value="Unassembled WGS sequence"/>
</dbReference>
<feature type="transmembrane region" description="Helical" evidence="6">
    <location>
        <begin position="167"/>
        <end position="187"/>
    </location>
</feature>
<keyword evidence="3 6" id="KW-0812">Transmembrane</keyword>
<evidence type="ECO:0000256" key="3">
    <source>
        <dbReference type="ARBA" id="ARBA00022692"/>
    </source>
</evidence>
<sequence>MYMAVVYAFLNLNFAAYPIVYQQGYGWNAGQGGLAFYGILVGILVGICLMFVDHKRYVRVYEATGGFPPPETRLPTAIVGGCIAIIGLAWFAATADPRYHPLVPISSGVLFGAGFILLFQACVNYLVDSYVIYTASVTAANIFLRATLAAAFPLFTPRMYKNLGVQWASAVPAFIAIACFPFPILFWRYGERIRRKCKYSAEAARYLDALKNQKVVTEQAVLLPVLGIQQPNAVETEV</sequence>
<evidence type="ECO:0008006" key="9">
    <source>
        <dbReference type="Google" id="ProtNLM"/>
    </source>
</evidence>
<dbReference type="SUPFAM" id="SSF103473">
    <property type="entry name" value="MFS general substrate transporter"/>
    <property type="match status" value="1"/>
</dbReference>
<dbReference type="GO" id="GO:0022857">
    <property type="term" value="F:transmembrane transporter activity"/>
    <property type="evidence" value="ECO:0007669"/>
    <property type="project" value="TreeGrafter"/>
</dbReference>
<feature type="transmembrane region" description="Helical" evidence="6">
    <location>
        <begin position="131"/>
        <end position="155"/>
    </location>
</feature>
<dbReference type="PANTHER" id="PTHR23502">
    <property type="entry name" value="MAJOR FACILITATOR SUPERFAMILY"/>
    <property type="match status" value="1"/>
</dbReference>
<keyword evidence="5 6" id="KW-0472">Membrane</keyword>
<dbReference type="AlphaFoldDB" id="A0AAV9N0C2"/>
<evidence type="ECO:0000256" key="2">
    <source>
        <dbReference type="ARBA" id="ARBA00022448"/>
    </source>
</evidence>
<dbReference type="RefSeq" id="XP_064702558.1">
    <property type="nucleotide sequence ID" value="XM_064850489.1"/>
</dbReference>
<evidence type="ECO:0000313" key="8">
    <source>
        <dbReference type="Proteomes" id="UP001358417"/>
    </source>
</evidence>
<dbReference type="Gene3D" id="1.20.1250.20">
    <property type="entry name" value="MFS general substrate transporter like domains"/>
    <property type="match status" value="1"/>
</dbReference>
<feature type="transmembrane region" description="Helical" evidence="6">
    <location>
        <begin position="34"/>
        <end position="52"/>
    </location>
</feature>
<organism evidence="7 8">
    <name type="scientific">Exophiala bonariae</name>
    <dbReference type="NCBI Taxonomy" id="1690606"/>
    <lineage>
        <taxon>Eukaryota</taxon>
        <taxon>Fungi</taxon>
        <taxon>Dikarya</taxon>
        <taxon>Ascomycota</taxon>
        <taxon>Pezizomycotina</taxon>
        <taxon>Eurotiomycetes</taxon>
        <taxon>Chaetothyriomycetidae</taxon>
        <taxon>Chaetothyriales</taxon>
        <taxon>Herpotrichiellaceae</taxon>
        <taxon>Exophiala</taxon>
    </lineage>
</organism>
<reference evidence="7 8" key="1">
    <citation type="submission" date="2023-08" db="EMBL/GenBank/DDBJ databases">
        <title>Black Yeasts Isolated from many extreme environments.</title>
        <authorList>
            <person name="Coleine C."/>
            <person name="Stajich J.E."/>
            <person name="Selbmann L."/>
        </authorList>
    </citation>
    <scope>NUCLEOTIDE SEQUENCE [LARGE SCALE GENOMIC DNA]</scope>
    <source>
        <strain evidence="7 8">CCFEE 5792</strain>
    </source>
</reference>